<reference evidence="3" key="1">
    <citation type="journal article" date="2020" name="mSystems">
        <title>Genome- and Community-Level Interaction Insights into Carbon Utilization and Element Cycling Functions of Hydrothermarchaeota in Hydrothermal Sediment.</title>
        <authorList>
            <person name="Zhou Z."/>
            <person name="Liu Y."/>
            <person name="Xu W."/>
            <person name="Pan J."/>
            <person name="Luo Z.H."/>
            <person name="Li M."/>
        </authorList>
    </citation>
    <scope>NUCLEOTIDE SEQUENCE [LARGE SCALE GENOMIC DNA]</scope>
    <source>
        <strain evidence="3">SpSt-62</strain>
        <strain evidence="2">SpSt-97</strain>
    </source>
</reference>
<dbReference type="SMART" id="SM00852">
    <property type="entry name" value="MoCF_biosynth"/>
    <property type="match status" value="1"/>
</dbReference>
<dbReference type="Pfam" id="PF24102">
    <property type="entry name" value="FLAD1_M"/>
    <property type="match status" value="1"/>
</dbReference>
<dbReference type="NCBIfam" id="TIGR00177">
    <property type="entry name" value="molyb_syn"/>
    <property type="match status" value="1"/>
</dbReference>
<dbReference type="EMBL" id="DTAK01000030">
    <property type="protein sequence ID" value="HGU59424.1"/>
    <property type="molecule type" value="Genomic_DNA"/>
</dbReference>
<protein>
    <submittedName>
        <fullName evidence="3">Competence/damage-inducible protein A</fullName>
    </submittedName>
</protein>
<dbReference type="Pfam" id="PF00994">
    <property type="entry name" value="MoCF_biosynth"/>
    <property type="match status" value="1"/>
</dbReference>
<dbReference type="SUPFAM" id="SSF53218">
    <property type="entry name" value="Molybdenum cofactor biosynthesis proteins"/>
    <property type="match status" value="1"/>
</dbReference>
<dbReference type="PANTHER" id="PTHR13939">
    <property type="entry name" value="NICOTINAMIDE-NUCLEOTIDE AMIDOHYDROLASE PNCC"/>
    <property type="match status" value="1"/>
</dbReference>
<evidence type="ECO:0000313" key="3">
    <source>
        <dbReference type="EMBL" id="HGU59424.1"/>
    </source>
</evidence>
<accession>A0A7C4S8L6</accession>
<dbReference type="EMBL" id="DTPI01000008">
    <property type="protein sequence ID" value="HGE65841.1"/>
    <property type="molecule type" value="Genomic_DNA"/>
</dbReference>
<feature type="domain" description="MoaB/Mog" evidence="1">
    <location>
        <begin position="4"/>
        <end position="161"/>
    </location>
</feature>
<dbReference type="AlphaFoldDB" id="A0A7C4S8L6"/>
<dbReference type="InterPro" id="IPR036425">
    <property type="entry name" value="MoaB/Mog-like_dom_sf"/>
</dbReference>
<dbReference type="PANTHER" id="PTHR13939:SF0">
    <property type="entry name" value="NMN AMIDOHYDROLASE-LIKE PROTEIN YFAY"/>
    <property type="match status" value="1"/>
</dbReference>
<evidence type="ECO:0000259" key="1">
    <source>
        <dbReference type="SMART" id="SM00852"/>
    </source>
</evidence>
<sequence length="224" mass="25572">MKFGILVVGNEILSGDVTEINANYISKRLTQLGHKVERIVVVPDRIEDIIEELNRLRRYDFVFITGGLGATHDDVTAEAIAKALGRELVHNEEAEKQVRKWVDKKEVIEKISKVPKGSIIVENDVGVAPAFIVNNVAALPGVPEEMKNTFEKIIERFSKEEYHVEYLKVNRYESSFIEQLNKVVEKFPDIEIGSYPKTKYVLIKFAGRDPKRVEEAKKYLESLL</sequence>
<proteinExistence type="predicted"/>
<dbReference type="InterPro" id="IPR001453">
    <property type="entry name" value="MoaB/Mog_dom"/>
</dbReference>
<name>A0A7C4S8L6_9EURY</name>
<organism evidence="3">
    <name type="scientific">Geoglobus ahangari</name>
    <dbReference type="NCBI Taxonomy" id="113653"/>
    <lineage>
        <taxon>Archaea</taxon>
        <taxon>Methanobacteriati</taxon>
        <taxon>Methanobacteriota</taxon>
        <taxon>Archaeoglobi</taxon>
        <taxon>Archaeoglobales</taxon>
        <taxon>Archaeoglobaceae</taxon>
        <taxon>Geoglobus</taxon>
    </lineage>
</organism>
<dbReference type="Gene3D" id="3.40.980.10">
    <property type="entry name" value="MoaB/Mog-like domain"/>
    <property type="match status" value="1"/>
</dbReference>
<dbReference type="InterPro" id="IPR050101">
    <property type="entry name" value="CinA"/>
</dbReference>
<evidence type="ECO:0000313" key="2">
    <source>
        <dbReference type="EMBL" id="HGE65841.1"/>
    </source>
</evidence>
<dbReference type="InterPro" id="IPR056596">
    <property type="entry name" value="FLAD1_M"/>
</dbReference>
<gene>
    <name evidence="3" type="ORF">ENT89_04515</name>
    <name evidence="2" type="ORF">ENX77_01735</name>
</gene>
<dbReference type="CDD" id="cd00885">
    <property type="entry name" value="cinA"/>
    <property type="match status" value="1"/>
</dbReference>
<comment type="caution">
    <text evidence="3">The sequence shown here is derived from an EMBL/GenBank/DDBJ whole genome shotgun (WGS) entry which is preliminary data.</text>
</comment>